<evidence type="ECO:0000313" key="8">
    <source>
        <dbReference type="Proteomes" id="UP000095492"/>
    </source>
</evidence>
<dbReference type="Pfam" id="PF13515">
    <property type="entry name" value="FUSC_2"/>
    <property type="match status" value="1"/>
</dbReference>
<dbReference type="GeneID" id="97391981"/>
<dbReference type="EMBL" id="CYYA01000016">
    <property type="protein sequence ID" value="CUN18145.1"/>
    <property type="molecule type" value="Genomic_DNA"/>
</dbReference>
<keyword evidence="2 5" id="KW-0812">Transmembrane</keyword>
<evidence type="ECO:0000313" key="7">
    <source>
        <dbReference type="EMBL" id="CUN18145.1"/>
    </source>
</evidence>
<feature type="transmembrane region" description="Helical" evidence="5">
    <location>
        <begin position="113"/>
        <end position="136"/>
    </location>
</feature>
<proteinExistence type="predicted"/>
<feature type="transmembrane region" description="Helical" evidence="5">
    <location>
        <begin position="32"/>
        <end position="52"/>
    </location>
</feature>
<feature type="transmembrane region" description="Helical" evidence="5">
    <location>
        <begin position="59"/>
        <end position="77"/>
    </location>
</feature>
<reference evidence="7 8" key="1">
    <citation type="submission" date="2015-09" db="EMBL/GenBank/DDBJ databases">
        <authorList>
            <consortium name="Pathogen Informatics"/>
        </authorList>
    </citation>
    <scope>NUCLEOTIDE SEQUENCE [LARGE SCALE GENOMIC DNA]</scope>
    <source>
        <strain evidence="7 8">2789STDY5608891</strain>
    </source>
</reference>
<evidence type="ECO:0000256" key="3">
    <source>
        <dbReference type="ARBA" id="ARBA00022989"/>
    </source>
</evidence>
<dbReference type="GO" id="GO:0016020">
    <property type="term" value="C:membrane"/>
    <property type="evidence" value="ECO:0007669"/>
    <property type="project" value="UniProtKB-SubCell"/>
</dbReference>
<dbReference type="RefSeq" id="WP_055290576.1">
    <property type="nucleotide sequence ID" value="NZ_CP173382.1"/>
</dbReference>
<feature type="domain" description="Integral membrane bound transporter" evidence="6">
    <location>
        <begin position="214"/>
        <end position="333"/>
    </location>
</feature>
<evidence type="ECO:0000256" key="2">
    <source>
        <dbReference type="ARBA" id="ARBA00022692"/>
    </source>
</evidence>
<dbReference type="InterPro" id="IPR049453">
    <property type="entry name" value="Memb_transporter_dom"/>
</dbReference>
<dbReference type="STRING" id="39490.ERS852448_02251"/>
<feature type="transmembrane region" description="Helical" evidence="5">
    <location>
        <begin position="300"/>
        <end position="321"/>
    </location>
</feature>
<feature type="transmembrane region" description="Helical" evidence="5">
    <location>
        <begin position="83"/>
        <end position="101"/>
    </location>
</feature>
<feature type="transmembrane region" description="Helical" evidence="5">
    <location>
        <begin position="275"/>
        <end position="293"/>
    </location>
</feature>
<accession>A0A173UVR8</accession>
<dbReference type="Proteomes" id="UP000095492">
    <property type="component" value="Unassembled WGS sequence"/>
</dbReference>
<keyword evidence="3 5" id="KW-1133">Transmembrane helix</keyword>
<feature type="transmembrane region" description="Helical" evidence="5">
    <location>
        <begin position="156"/>
        <end position="175"/>
    </location>
</feature>
<name>A0A173UVR8_EUBRA</name>
<gene>
    <name evidence="7" type="ORF">ERS852448_02251</name>
</gene>
<evidence type="ECO:0000256" key="5">
    <source>
        <dbReference type="SAM" id="Phobius"/>
    </source>
</evidence>
<comment type="subcellular location">
    <subcellularLocation>
        <location evidence="1">Membrane</location>
        <topology evidence="1">Multi-pass membrane protein</topology>
    </subcellularLocation>
</comment>
<keyword evidence="4 5" id="KW-0472">Membrane</keyword>
<evidence type="ECO:0000256" key="4">
    <source>
        <dbReference type="ARBA" id="ARBA00023136"/>
    </source>
</evidence>
<dbReference type="OrthoDB" id="3251843at2"/>
<protein>
    <recommendedName>
        <fullName evidence="6">Integral membrane bound transporter domain-containing protein</fullName>
    </recommendedName>
</protein>
<evidence type="ECO:0000256" key="1">
    <source>
        <dbReference type="ARBA" id="ARBA00004141"/>
    </source>
</evidence>
<sequence length="349" mass="38502">MTVYQELQLNQAGSKALIRSCTNRKDKMRHTAIYLFKICLTMAFCMAVVIGFSKIFGNGNSIVGVVVLLCVMAFRFADFGIRTPHAMGALTLMFAILTFGPRLANAGGLVQEFLVNTVCILILMVLGCHNVVMFNHSTLLLCYLLLYGYDVTGDLYIQRLIAMGIGAAATLIVYYRNHRKKVYKRSLGDIFKEFDIHSLRTKWQITMVFGVTTAMLIAGLLHVPRRMWIGIAAMSILVPFHEDAKKRAKSRVPGNIVGCFIFLALYYLLPPSIYNYVGVIGGIGVGLSATYGCQAVFNTFGALSIAVGILGLPGAVFFRIFNNFFGAVYGVLFERGFGRVLDRVSCNGQ</sequence>
<dbReference type="AlphaFoldDB" id="A0A173UVR8"/>
<evidence type="ECO:0000259" key="6">
    <source>
        <dbReference type="Pfam" id="PF13515"/>
    </source>
</evidence>
<feature type="transmembrane region" description="Helical" evidence="5">
    <location>
        <begin position="251"/>
        <end position="269"/>
    </location>
</feature>
<organism evidence="7 8">
    <name type="scientific">Eubacterium ramulus</name>
    <dbReference type="NCBI Taxonomy" id="39490"/>
    <lineage>
        <taxon>Bacteria</taxon>
        <taxon>Bacillati</taxon>
        <taxon>Bacillota</taxon>
        <taxon>Clostridia</taxon>
        <taxon>Eubacteriales</taxon>
        <taxon>Eubacteriaceae</taxon>
        <taxon>Eubacterium</taxon>
    </lineage>
</organism>